<gene>
    <name evidence="2" type="ORF">SAMN05444583_101243</name>
</gene>
<sequence length="198" mass="20607">MSNRKERGSGFAAVVLALAVFGLAAGVLGAAGWRHATPYADYSPTEPNGRLGVRTIYYGFMYFPGPPWLPALLIFPAVGATMLAVVGALVGLSGWRLVRRGGGGRWPVYAVFAFCGLVYGAIVALVGGIHPPKLGEPFSLDRAPTGDPTTASLPWHIDLGPTWLAFPTIGLALGLIIAMVLSGTGIRLVRRGAPVAVG</sequence>
<dbReference type="OrthoDB" id="9921310at2"/>
<evidence type="ECO:0000313" key="3">
    <source>
        <dbReference type="Proteomes" id="UP000198677"/>
    </source>
</evidence>
<evidence type="ECO:0000256" key="1">
    <source>
        <dbReference type="SAM" id="Phobius"/>
    </source>
</evidence>
<name>A0A1H7FP33_9NOCA</name>
<keyword evidence="1" id="KW-0472">Membrane</keyword>
<feature type="transmembrane region" description="Helical" evidence="1">
    <location>
        <begin position="106"/>
        <end position="129"/>
    </location>
</feature>
<feature type="transmembrane region" description="Helical" evidence="1">
    <location>
        <begin position="68"/>
        <end position="94"/>
    </location>
</feature>
<keyword evidence="1" id="KW-0812">Transmembrane</keyword>
<reference evidence="3" key="1">
    <citation type="submission" date="2016-10" db="EMBL/GenBank/DDBJ databases">
        <authorList>
            <person name="Varghese N."/>
            <person name="Submissions S."/>
        </authorList>
    </citation>
    <scope>NUCLEOTIDE SEQUENCE [LARGE SCALE GENOMIC DNA]</scope>
    <source>
        <strain evidence="3">DSM 44675</strain>
    </source>
</reference>
<accession>A0A1H7FP33</accession>
<dbReference type="AlphaFoldDB" id="A0A1H7FP33"/>
<keyword evidence="1" id="KW-1133">Transmembrane helix</keyword>
<dbReference type="Proteomes" id="UP000198677">
    <property type="component" value="Unassembled WGS sequence"/>
</dbReference>
<feature type="transmembrane region" description="Helical" evidence="1">
    <location>
        <begin position="163"/>
        <end position="181"/>
    </location>
</feature>
<dbReference type="RefSeq" id="WP_072750088.1">
    <property type="nucleotide sequence ID" value="NZ_FOAW01000001.1"/>
</dbReference>
<organism evidence="2 3">
    <name type="scientific">Rhodococcus maanshanensis</name>
    <dbReference type="NCBI Taxonomy" id="183556"/>
    <lineage>
        <taxon>Bacteria</taxon>
        <taxon>Bacillati</taxon>
        <taxon>Actinomycetota</taxon>
        <taxon>Actinomycetes</taxon>
        <taxon>Mycobacteriales</taxon>
        <taxon>Nocardiaceae</taxon>
        <taxon>Rhodococcus</taxon>
    </lineage>
</organism>
<keyword evidence="3" id="KW-1185">Reference proteome</keyword>
<dbReference type="EMBL" id="FOAW01000001">
    <property type="protein sequence ID" value="SEK27729.1"/>
    <property type="molecule type" value="Genomic_DNA"/>
</dbReference>
<evidence type="ECO:0000313" key="2">
    <source>
        <dbReference type="EMBL" id="SEK27729.1"/>
    </source>
</evidence>
<proteinExistence type="predicted"/>
<protein>
    <submittedName>
        <fullName evidence="2">Uncharacterized protein</fullName>
    </submittedName>
</protein>